<evidence type="ECO:0000313" key="2">
    <source>
        <dbReference type="EMBL" id="KAG1900825.1"/>
    </source>
</evidence>
<sequence>MAYWDSDACSVKFCDEEGTSLAAYFAKQIVRRSASQRRVGKAPIYRSRSNIPSVLDRTAADVEAAAAGTNSLISEGVRTSCRESDDKLPEAVAHRTRVSTLTRTP</sequence>
<protein>
    <submittedName>
        <fullName evidence="2">Uncharacterized protein</fullName>
    </submittedName>
</protein>
<evidence type="ECO:0000256" key="1">
    <source>
        <dbReference type="SAM" id="MobiDB-lite"/>
    </source>
</evidence>
<gene>
    <name evidence="2" type="ORF">F5891DRAFT_1188315</name>
</gene>
<accession>A0AAD4HKB9</accession>
<proteinExistence type="predicted"/>
<keyword evidence="3" id="KW-1185">Reference proteome</keyword>
<dbReference type="RefSeq" id="XP_041226401.1">
    <property type="nucleotide sequence ID" value="XM_041366981.1"/>
</dbReference>
<feature type="compositionally biased region" description="Basic and acidic residues" evidence="1">
    <location>
        <begin position="84"/>
        <end position="93"/>
    </location>
</feature>
<feature type="region of interest" description="Disordered" evidence="1">
    <location>
        <begin position="84"/>
        <end position="105"/>
    </location>
</feature>
<dbReference type="AlphaFoldDB" id="A0AAD4HKB9"/>
<dbReference type="GeneID" id="64661279"/>
<organism evidence="2 3">
    <name type="scientific">Suillus fuscotomentosus</name>
    <dbReference type="NCBI Taxonomy" id="1912939"/>
    <lineage>
        <taxon>Eukaryota</taxon>
        <taxon>Fungi</taxon>
        <taxon>Dikarya</taxon>
        <taxon>Basidiomycota</taxon>
        <taxon>Agaricomycotina</taxon>
        <taxon>Agaricomycetes</taxon>
        <taxon>Agaricomycetidae</taxon>
        <taxon>Boletales</taxon>
        <taxon>Suillineae</taxon>
        <taxon>Suillaceae</taxon>
        <taxon>Suillus</taxon>
    </lineage>
</organism>
<comment type="caution">
    <text evidence="2">The sequence shown here is derived from an EMBL/GenBank/DDBJ whole genome shotgun (WGS) entry which is preliminary data.</text>
</comment>
<dbReference type="EMBL" id="JABBWK010000025">
    <property type="protein sequence ID" value="KAG1900825.1"/>
    <property type="molecule type" value="Genomic_DNA"/>
</dbReference>
<name>A0AAD4HKB9_9AGAM</name>
<evidence type="ECO:0000313" key="3">
    <source>
        <dbReference type="Proteomes" id="UP001195769"/>
    </source>
</evidence>
<dbReference type="Proteomes" id="UP001195769">
    <property type="component" value="Unassembled WGS sequence"/>
</dbReference>
<reference evidence="2" key="1">
    <citation type="journal article" date="2020" name="New Phytol.">
        <title>Comparative genomics reveals dynamic genome evolution in host specialist ectomycorrhizal fungi.</title>
        <authorList>
            <person name="Lofgren L.A."/>
            <person name="Nguyen N.H."/>
            <person name="Vilgalys R."/>
            <person name="Ruytinx J."/>
            <person name="Liao H.L."/>
            <person name="Branco S."/>
            <person name="Kuo A."/>
            <person name="LaButti K."/>
            <person name="Lipzen A."/>
            <person name="Andreopoulos W."/>
            <person name="Pangilinan J."/>
            <person name="Riley R."/>
            <person name="Hundley H."/>
            <person name="Na H."/>
            <person name="Barry K."/>
            <person name="Grigoriev I.V."/>
            <person name="Stajich J.E."/>
            <person name="Kennedy P.G."/>
        </authorList>
    </citation>
    <scope>NUCLEOTIDE SEQUENCE</scope>
    <source>
        <strain evidence="2">FC203</strain>
    </source>
</reference>